<dbReference type="AlphaFoldDB" id="A0A5D4M2I6"/>
<proteinExistence type="predicted"/>
<dbReference type="Proteomes" id="UP000325182">
    <property type="component" value="Unassembled WGS sequence"/>
</dbReference>
<comment type="caution">
    <text evidence="1">The sequence shown here is derived from an EMBL/GenBank/DDBJ whole genome shotgun (WGS) entry which is preliminary data.</text>
</comment>
<dbReference type="EMBL" id="VTEG01000029">
    <property type="protein sequence ID" value="TYR95543.1"/>
    <property type="molecule type" value="Genomic_DNA"/>
</dbReference>
<name>A0A5D4M2I6_9BACI</name>
<organism evidence="1 2">
    <name type="scientific">Rossellomorea vietnamensis</name>
    <dbReference type="NCBI Taxonomy" id="218284"/>
    <lineage>
        <taxon>Bacteria</taxon>
        <taxon>Bacillati</taxon>
        <taxon>Bacillota</taxon>
        <taxon>Bacilli</taxon>
        <taxon>Bacillales</taxon>
        <taxon>Bacillaceae</taxon>
        <taxon>Rossellomorea</taxon>
    </lineage>
</organism>
<protein>
    <submittedName>
        <fullName evidence="1">Uncharacterized protein</fullName>
    </submittedName>
</protein>
<accession>A0A5D4M2I6</accession>
<sequence>MNSEEFVKSIIEVVREESISDSIEDLVDPPGRKPSSEDIELSNWFNQLSDKDKEIIAKVVRRAVDTTIFGFFTVLDGVRAIESDSNKGKLELYYKKNENENLLNNNQDEYLHDIFNNQIKE</sequence>
<reference evidence="1 2" key="1">
    <citation type="submission" date="2019-08" db="EMBL/GenBank/DDBJ databases">
        <title>Bacillus genomes from the desert of Cuatro Cienegas, Coahuila.</title>
        <authorList>
            <person name="Olmedo-Alvarez G."/>
        </authorList>
    </citation>
    <scope>NUCLEOTIDE SEQUENCE [LARGE SCALE GENOMIC DNA]</scope>
    <source>
        <strain evidence="1 2">CH128b_4D</strain>
    </source>
</reference>
<evidence type="ECO:0000313" key="1">
    <source>
        <dbReference type="EMBL" id="TYR95543.1"/>
    </source>
</evidence>
<gene>
    <name evidence="1" type="ORF">FZC84_21555</name>
</gene>
<evidence type="ECO:0000313" key="2">
    <source>
        <dbReference type="Proteomes" id="UP000325182"/>
    </source>
</evidence>
<dbReference type="RefSeq" id="WP_148955242.1">
    <property type="nucleotide sequence ID" value="NZ_VTEG01000029.1"/>
</dbReference>